<dbReference type="CDD" id="cd00033">
    <property type="entry name" value="CCP"/>
    <property type="match status" value="3"/>
</dbReference>
<dbReference type="SMART" id="SM00032">
    <property type="entry name" value="CCP"/>
    <property type="match status" value="3"/>
</dbReference>
<evidence type="ECO:0000256" key="2">
    <source>
        <dbReference type="ARBA" id="ARBA00001946"/>
    </source>
</evidence>
<evidence type="ECO:0000256" key="6">
    <source>
        <dbReference type="ARBA" id="ARBA00022588"/>
    </source>
</evidence>
<comment type="cofactor">
    <cofactor evidence="1">
        <name>Mn(2+)</name>
        <dbReference type="ChEBI" id="CHEBI:29035"/>
    </cofactor>
</comment>
<keyword evidence="8" id="KW-0645">Protease</keyword>
<dbReference type="GO" id="GO:0004252">
    <property type="term" value="F:serine-type endopeptidase activity"/>
    <property type="evidence" value="ECO:0007669"/>
    <property type="project" value="InterPro"/>
</dbReference>
<evidence type="ECO:0000256" key="15">
    <source>
        <dbReference type="ARBA" id="ARBA00023180"/>
    </source>
</evidence>
<evidence type="ECO:0000256" key="9">
    <source>
        <dbReference type="ARBA" id="ARBA00022729"/>
    </source>
</evidence>
<dbReference type="PROSITE" id="PS50234">
    <property type="entry name" value="VWFA"/>
    <property type="match status" value="1"/>
</dbReference>
<evidence type="ECO:0000256" key="13">
    <source>
        <dbReference type="ARBA" id="ARBA00022859"/>
    </source>
</evidence>
<dbReference type="SMR" id="A0A060WFW3"/>
<evidence type="ECO:0000256" key="5">
    <source>
        <dbReference type="ARBA" id="ARBA00022525"/>
    </source>
</evidence>
<dbReference type="PRINTS" id="PR00722">
    <property type="entry name" value="CHYMOTRYPSIN"/>
</dbReference>
<dbReference type="PROSITE" id="PS50923">
    <property type="entry name" value="SUSHI"/>
    <property type="match status" value="3"/>
</dbReference>
<dbReference type="PANTHER" id="PTHR46393">
    <property type="entry name" value="SUSHI DOMAIN-CONTAINING PROTEIN"/>
    <property type="match status" value="1"/>
</dbReference>
<dbReference type="Gene3D" id="2.10.70.10">
    <property type="entry name" value="Complement Module, domain 1"/>
    <property type="match status" value="3"/>
</dbReference>
<evidence type="ECO:0000256" key="16">
    <source>
        <dbReference type="ARBA" id="ARBA00029636"/>
    </source>
</evidence>
<dbReference type="SMART" id="SM00020">
    <property type="entry name" value="Tryp_SPc"/>
    <property type="match status" value="1"/>
</dbReference>
<dbReference type="GO" id="GO:0070062">
    <property type="term" value="C:extracellular exosome"/>
    <property type="evidence" value="ECO:0007669"/>
    <property type="project" value="TreeGrafter"/>
</dbReference>
<keyword evidence="5" id="KW-0964">Secreted</keyword>
<dbReference type="CDD" id="cd00190">
    <property type="entry name" value="Tryp_SPc"/>
    <property type="match status" value="1"/>
</dbReference>
<reference evidence="19" key="1">
    <citation type="journal article" date="2014" name="Nat. Commun.">
        <title>The rainbow trout genome provides novel insights into evolution after whole-genome duplication in vertebrates.</title>
        <authorList>
            <person name="Berthelot C."/>
            <person name="Brunet F."/>
            <person name="Chalopin D."/>
            <person name="Juanchich A."/>
            <person name="Bernard M."/>
            <person name="Noel B."/>
            <person name="Bento P."/>
            <person name="Da Silva C."/>
            <person name="Labadie K."/>
            <person name="Alberti A."/>
            <person name="Aury J.M."/>
            <person name="Louis A."/>
            <person name="Dehais P."/>
            <person name="Bardou P."/>
            <person name="Montfort J."/>
            <person name="Klopp C."/>
            <person name="Cabau C."/>
            <person name="Gaspin C."/>
            <person name="Thorgaard G.H."/>
            <person name="Boussaha M."/>
            <person name="Quillet E."/>
            <person name="Guyomard R."/>
            <person name="Galiana D."/>
            <person name="Bobe J."/>
            <person name="Volff J.N."/>
            <person name="Genet C."/>
            <person name="Wincker P."/>
            <person name="Jaillon O."/>
            <person name="Roest Crollius H."/>
            <person name="Guiguen Y."/>
        </authorList>
    </citation>
    <scope>NUCLEOTIDE SEQUENCE [LARGE SCALE GENOMIC DNA]</scope>
</reference>
<evidence type="ECO:0000256" key="1">
    <source>
        <dbReference type="ARBA" id="ARBA00001936"/>
    </source>
</evidence>
<feature type="active site" description="Charge relay system" evidence="17">
    <location>
        <position position="698"/>
    </location>
</feature>
<name>A0A060WFW3_ONCMY</name>
<comment type="caution">
    <text evidence="18">Lacks conserved residue(s) required for the propagation of feature annotation.</text>
</comment>
<dbReference type="GO" id="GO:0006956">
    <property type="term" value="P:complement activation"/>
    <property type="evidence" value="ECO:0007669"/>
    <property type="project" value="InterPro"/>
</dbReference>
<dbReference type="PANTHER" id="PTHR46393:SF6">
    <property type="entry name" value="COMPLEMENT C2-RELATED"/>
    <property type="match status" value="1"/>
</dbReference>
<keyword evidence="15" id="KW-0325">Glycoprotein</keyword>
<accession>A0A060WFW3</accession>
<dbReference type="Gene3D" id="2.40.10.10">
    <property type="entry name" value="Trypsin-like serine proteases"/>
    <property type="match status" value="2"/>
</dbReference>
<dbReference type="Proteomes" id="UP000193380">
    <property type="component" value="Unassembled WGS sequence"/>
</dbReference>
<dbReference type="SUPFAM" id="SSF53300">
    <property type="entry name" value="vWA-like"/>
    <property type="match status" value="1"/>
</dbReference>
<evidence type="ECO:0000256" key="11">
    <source>
        <dbReference type="ARBA" id="ARBA00022801"/>
    </source>
</evidence>
<dbReference type="Pfam" id="PF00089">
    <property type="entry name" value="Trypsin"/>
    <property type="match status" value="1"/>
</dbReference>
<protein>
    <recommendedName>
        <fullName evidence="16">C3/C5 convertase</fullName>
    </recommendedName>
</protein>
<dbReference type="STRING" id="8022.A0A060WFW3"/>
<feature type="active site" description="Charge relay system" evidence="17">
    <location>
        <position position="571"/>
    </location>
</feature>
<keyword evidence="11" id="KW-0378">Hydrolase</keyword>
<dbReference type="AlphaFoldDB" id="A0A060WFW3"/>
<dbReference type="GO" id="GO:0045087">
    <property type="term" value="P:innate immune response"/>
    <property type="evidence" value="ECO:0007669"/>
    <property type="project" value="UniProtKB-KW"/>
</dbReference>
<dbReference type="Gene3D" id="3.40.50.410">
    <property type="entry name" value="von Willebrand factor, type A domain"/>
    <property type="match status" value="1"/>
</dbReference>
<dbReference type="InterPro" id="IPR011360">
    <property type="entry name" value="Compl_C2_B"/>
</dbReference>
<keyword evidence="6" id="KW-0399">Innate immunity</keyword>
<dbReference type="InterPro" id="IPR001314">
    <property type="entry name" value="Peptidase_S1A"/>
</dbReference>
<evidence type="ECO:0000256" key="17">
    <source>
        <dbReference type="PIRSR" id="PIRSR001154-1"/>
    </source>
</evidence>
<feature type="disulfide bond" evidence="18">
    <location>
        <begin position="123"/>
        <end position="150"/>
    </location>
</feature>
<gene>
    <name evidence="19" type="ORF">GSONMT00069191001</name>
</gene>
<keyword evidence="12" id="KW-0720">Serine protease</keyword>
<evidence type="ECO:0000256" key="4">
    <source>
        <dbReference type="ARBA" id="ARBA00004613"/>
    </source>
</evidence>
<comment type="cofactor">
    <cofactor evidence="2">
        <name>Mg(2+)</name>
        <dbReference type="ChEBI" id="CHEBI:18420"/>
    </cofactor>
</comment>
<dbReference type="MEROPS" id="S01.196"/>
<evidence type="ECO:0000256" key="3">
    <source>
        <dbReference type="ARBA" id="ARBA00004241"/>
    </source>
</evidence>
<dbReference type="PROSITE" id="PS00134">
    <property type="entry name" value="TRYPSIN_HIS"/>
    <property type="match status" value="1"/>
</dbReference>
<dbReference type="InterPro" id="IPR036465">
    <property type="entry name" value="vWFA_dom_sf"/>
</dbReference>
<keyword evidence="14 18" id="KW-1015">Disulfide bond</keyword>
<reference evidence="19" key="2">
    <citation type="submission" date="2014-03" db="EMBL/GenBank/DDBJ databases">
        <authorList>
            <person name="Genoscope - CEA"/>
        </authorList>
    </citation>
    <scope>NUCLEOTIDE SEQUENCE</scope>
</reference>
<dbReference type="EMBL" id="FR904441">
    <property type="protein sequence ID" value="CDQ63440.1"/>
    <property type="molecule type" value="Genomic_DNA"/>
</dbReference>
<dbReference type="SUPFAM" id="SSF50494">
    <property type="entry name" value="Trypsin-like serine proteases"/>
    <property type="match status" value="1"/>
</dbReference>
<dbReference type="Pfam" id="PF00084">
    <property type="entry name" value="Sushi"/>
    <property type="match status" value="3"/>
</dbReference>
<evidence type="ECO:0000313" key="20">
    <source>
        <dbReference type="Proteomes" id="UP000193380"/>
    </source>
</evidence>
<dbReference type="InterPro" id="IPR002035">
    <property type="entry name" value="VWF_A"/>
</dbReference>
<dbReference type="PROSITE" id="PS50240">
    <property type="entry name" value="TRYPSIN_DOM"/>
    <property type="match status" value="1"/>
</dbReference>
<evidence type="ECO:0000256" key="10">
    <source>
        <dbReference type="ARBA" id="ARBA00022737"/>
    </source>
</evidence>
<dbReference type="InterPro" id="IPR035976">
    <property type="entry name" value="Sushi/SCR/CCP_sf"/>
</dbReference>
<evidence type="ECO:0000256" key="18">
    <source>
        <dbReference type="PROSITE-ProRule" id="PRU00302"/>
    </source>
</evidence>
<proteinExistence type="predicted"/>
<dbReference type="PaxDb" id="8022-A0A060WFW3"/>
<dbReference type="GO" id="GO:0009986">
    <property type="term" value="C:cell surface"/>
    <property type="evidence" value="ECO:0007669"/>
    <property type="project" value="UniProtKB-SubCell"/>
</dbReference>
<dbReference type="Pfam" id="PF00092">
    <property type="entry name" value="VWA"/>
    <property type="match status" value="1"/>
</dbReference>
<dbReference type="SMART" id="SM00327">
    <property type="entry name" value="VWA"/>
    <property type="match status" value="1"/>
</dbReference>
<dbReference type="GO" id="GO:0009617">
    <property type="term" value="P:response to bacterium"/>
    <property type="evidence" value="ECO:0007669"/>
    <property type="project" value="TreeGrafter"/>
</dbReference>
<sequence length="773" mass="86946">MELSVLWGLSVALLICPLYMGVGVLCEVTCNEERMGMEGGSYTLTKKLEYGSIMIYHCPEGYYPHPALTRSCLKSGTWKPPPKRRPPQQCKMIECPNPLVLESGSVLPVQSQYFVNNKTTYECYSGYSLRGSASRVCQANGKWSGGTPICSRDSGSEDRCADPGIPAGARRSGSSFGIDDILSYRCDDNLHLLGSKTRVCQESGQWTGTEPKCYYKHTYDTALEVTEAFGSAIRESLQMAAPVDDTDQEGKKITIDKGGKLNIYIAMDISDSIAEEDFNSARNAVKKLITKVSSFSVSPNYEIIFFASDVLEVVNIIDFSGDKRKSLVDVLAELNNFKYDARDNVGTNLNLAFKTILERMAIQKKRNEMLFMEIHHVLIFFTDGAYNMGGSPENTMAKIRESVYMNNKTKREKYLDVYVFGVGSDIFDEDIMPLVTKRNGERHYFKLKNVIDLERTFDDIIDESQVVGVCGLHKNYDDNTPSTIRQRYPWMARIDNTHEDGKASKCMGSLVTRRFILTAAHCFKFDDMADNIRITMGENKVIKGASRIILHPDYNINGKKNDGINEFYDYDVALIKLKNDVDVSIHIRPICIPCTKETSGALRLVGEAITCKQQEQLLFKNSVEEVSFISYDKKEQMDQRSDAKLKLQDQLRDNCIEMAVTEVEGITPLNLKDIVTDNFLCTGGKQPTRDNVACKGDSGGAVFMDYDKHRTIQVGVISWGTKDLCPGGNSDIKQESSEKSRDFHINLFKVVPFLKKYLGNDTEDYQPLEFLEN</sequence>
<evidence type="ECO:0000256" key="12">
    <source>
        <dbReference type="ARBA" id="ARBA00022825"/>
    </source>
</evidence>
<dbReference type="InterPro" id="IPR018114">
    <property type="entry name" value="TRYPSIN_HIS"/>
</dbReference>
<feature type="disulfide bond" evidence="18">
    <location>
        <begin position="186"/>
        <end position="213"/>
    </location>
</feature>
<dbReference type="SUPFAM" id="SSF57535">
    <property type="entry name" value="Complement control module/SCR domain"/>
    <property type="match status" value="3"/>
</dbReference>
<dbReference type="InterPro" id="IPR000436">
    <property type="entry name" value="Sushi_SCR_CCP_dom"/>
</dbReference>
<feature type="active site" description="Charge relay system" evidence="17">
    <location>
        <position position="521"/>
    </location>
</feature>
<dbReference type="PIRSF" id="PIRSF001154">
    <property type="entry name" value="Compl_C2_B"/>
    <property type="match status" value="1"/>
</dbReference>
<organism evidence="19 20">
    <name type="scientific">Oncorhynchus mykiss</name>
    <name type="common">Rainbow trout</name>
    <name type="synonym">Salmo gairdneri</name>
    <dbReference type="NCBI Taxonomy" id="8022"/>
    <lineage>
        <taxon>Eukaryota</taxon>
        <taxon>Metazoa</taxon>
        <taxon>Chordata</taxon>
        <taxon>Craniata</taxon>
        <taxon>Vertebrata</taxon>
        <taxon>Euteleostomi</taxon>
        <taxon>Actinopterygii</taxon>
        <taxon>Neopterygii</taxon>
        <taxon>Teleostei</taxon>
        <taxon>Protacanthopterygii</taxon>
        <taxon>Salmoniformes</taxon>
        <taxon>Salmonidae</taxon>
        <taxon>Salmoninae</taxon>
        <taxon>Oncorhynchus</taxon>
    </lineage>
</organism>
<evidence type="ECO:0000313" key="19">
    <source>
        <dbReference type="EMBL" id="CDQ63440.1"/>
    </source>
</evidence>
<evidence type="ECO:0000256" key="14">
    <source>
        <dbReference type="ARBA" id="ARBA00023157"/>
    </source>
</evidence>
<keyword evidence="10" id="KW-0677">Repeat</keyword>
<dbReference type="GO" id="GO:0006508">
    <property type="term" value="P:proteolysis"/>
    <property type="evidence" value="ECO:0007669"/>
    <property type="project" value="UniProtKB-KW"/>
</dbReference>
<evidence type="ECO:0000256" key="7">
    <source>
        <dbReference type="ARBA" id="ARBA00022659"/>
    </source>
</evidence>
<evidence type="ECO:0000256" key="8">
    <source>
        <dbReference type="ARBA" id="ARBA00022670"/>
    </source>
</evidence>
<dbReference type="InterPro" id="IPR009003">
    <property type="entry name" value="Peptidase_S1_PA"/>
</dbReference>
<comment type="subcellular location">
    <subcellularLocation>
        <location evidence="3">Cell surface</location>
    </subcellularLocation>
    <subcellularLocation>
        <location evidence="4">Secreted</location>
    </subcellularLocation>
</comment>
<dbReference type="CDD" id="cd01470">
    <property type="entry name" value="vWA_complement_factors"/>
    <property type="match status" value="1"/>
</dbReference>
<keyword evidence="9" id="KW-0732">Signal</keyword>
<dbReference type="InterPro" id="IPR001254">
    <property type="entry name" value="Trypsin_dom"/>
</dbReference>
<keyword evidence="13" id="KW-0391">Immunity</keyword>
<dbReference type="InterPro" id="IPR043504">
    <property type="entry name" value="Peptidase_S1_PA_chymotrypsin"/>
</dbReference>
<keyword evidence="7 18" id="KW-0768">Sushi</keyword>